<protein>
    <submittedName>
        <fullName evidence="1">Uncharacterized protein</fullName>
    </submittedName>
</protein>
<gene>
    <name evidence="1" type="ORF">tant81_gp032</name>
</gene>
<dbReference type="EMBL" id="MN812239">
    <property type="protein sequence ID" value="QHB40963.1"/>
    <property type="molecule type" value="Genomic_DNA"/>
</dbReference>
<organism evidence="1 2">
    <name type="scientific">Flavobacterium phage vB_FspS_tant8-1</name>
    <dbReference type="NCBI Taxonomy" id="2686278"/>
    <lineage>
        <taxon>Viruses</taxon>
        <taxon>Duplodnaviria</taxon>
        <taxon>Heunggongvirae</taxon>
        <taxon>Uroviricota</taxon>
        <taxon>Caudoviricetes</taxon>
        <taxon>Tantvirus</taxon>
        <taxon>Tantvirus tant</taxon>
    </lineage>
</organism>
<reference evidence="1 2" key="1">
    <citation type="journal article" date="2020" name="Viruses">
        <title>Diversity and Host Interactions Among Virulent and Temperate Baltic Sea Flavobacterium Phages.</title>
        <authorList>
            <person name="Nilsson E."/>
            <person name="Bayfield O.W."/>
            <person name="Lundin D."/>
            <person name="Antson A.A."/>
            <person name="Holmfeldt K."/>
        </authorList>
    </citation>
    <scope>NUCLEOTIDE SEQUENCE [LARGE SCALE GENOMIC DNA]</scope>
</reference>
<evidence type="ECO:0000313" key="1">
    <source>
        <dbReference type="EMBL" id="QHB40963.1"/>
    </source>
</evidence>
<dbReference type="Proteomes" id="UP000464671">
    <property type="component" value="Segment"/>
</dbReference>
<keyword evidence="2" id="KW-1185">Reference proteome</keyword>
<sequence>MTRKSLLLKNHVSLKVCYNCTESTQIVGSVFFIYICQNISKGKGMKNCGTIIIGKSTNPKMKTLLDFISRTTKIKIQQSEIPIPEANSNINKSKK</sequence>
<accession>A0A6B9LIX4</accession>
<proteinExistence type="predicted"/>
<evidence type="ECO:0000313" key="2">
    <source>
        <dbReference type="Proteomes" id="UP000464671"/>
    </source>
</evidence>
<name>A0A6B9LIX4_9CAUD</name>